<dbReference type="RefSeq" id="WP_188725693.1">
    <property type="nucleotide sequence ID" value="NZ_BMJD01000044.1"/>
</dbReference>
<reference evidence="1" key="2">
    <citation type="submission" date="2020-09" db="EMBL/GenBank/DDBJ databases">
        <authorList>
            <person name="Sun Q."/>
            <person name="Zhou Y."/>
        </authorList>
    </citation>
    <scope>NUCLEOTIDE SEQUENCE</scope>
    <source>
        <strain evidence="1">CGMCC 1.15454</strain>
    </source>
</reference>
<dbReference type="EMBL" id="BMJD01000044">
    <property type="protein sequence ID" value="GGB56885.1"/>
    <property type="molecule type" value="Genomic_DNA"/>
</dbReference>
<organism evidence="1 2">
    <name type="scientific">Lentibacillus populi</name>
    <dbReference type="NCBI Taxonomy" id="1827502"/>
    <lineage>
        <taxon>Bacteria</taxon>
        <taxon>Bacillati</taxon>
        <taxon>Bacillota</taxon>
        <taxon>Bacilli</taxon>
        <taxon>Bacillales</taxon>
        <taxon>Bacillaceae</taxon>
        <taxon>Lentibacillus</taxon>
    </lineage>
</organism>
<dbReference type="Proteomes" id="UP000621492">
    <property type="component" value="Unassembled WGS sequence"/>
</dbReference>
<keyword evidence="2" id="KW-1185">Reference proteome</keyword>
<protein>
    <submittedName>
        <fullName evidence="1">Uncharacterized protein</fullName>
    </submittedName>
</protein>
<proteinExistence type="predicted"/>
<evidence type="ECO:0000313" key="2">
    <source>
        <dbReference type="Proteomes" id="UP000621492"/>
    </source>
</evidence>
<accession>A0A9W5X7J0</accession>
<reference evidence="1" key="1">
    <citation type="journal article" date="2014" name="Int. J. Syst. Evol. Microbiol.">
        <title>Complete genome sequence of Corynebacterium casei LMG S-19264T (=DSM 44701T), isolated from a smear-ripened cheese.</title>
        <authorList>
            <consortium name="US DOE Joint Genome Institute (JGI-PGF)"/>
            <person name="Walter F."/>
            <person name="Albersmeier A."/>
            <person name="Kalinowski J."/>
            <person name="Ruckert C."/>
        </authorList>
    </citation>
    <scope>NUCLEOTIDE SEQUENCE</scope>
    <source>
        <strain evidence="1">CGMCC 1.15454</strain>
    </source>
</reference>
<sequence>MERSYFYDDVYYSAEDHRRFFAQIIGNGVSNTGSLIVSEKQNMTVQLGAGWAFADGASYENTAAKDLTCDIAEPTIDRIDRIIICFDNNPAQRRSYAYVKKGIPGANPVPPAITRDGYIFEYSVAQILIAAGKSYIEQDQITDERTNEAVCGYSNLHNIYRGLIINENGAVTMPHQSFIKTESKASVPITANSDFILPIEGVLLDKQGEIIGKNFVPKNDGIYNLWIELGFPDGTFTPGGTVEIYVYVNGKESFPIYASVAYDGTDNYFIGSGFDQLMAGDKVEFKLRTRRVGEGLSMHLIRIRIAKMA</sequence>
<dbReference type="AlphaFoldDB" id="A0A9W5X7J0"/>
<gene>
    <name evidence="1" type="ORF">GCM10011409_38070</name>
</gene>
<name>A0A9W5X7J0_9BACI</name>
<evidence type="ECO:0000313" key="1">
    <source>
        <dbReference type="EMBL" id="GGB56885.1"/>
    </source>
</evidence>
<comment type="caution">
    <text evidence="1">The sequence shown here is derived from an EMBL/GenBank/DDBJ whole genome shotgun (WGS) entry which is preliminary data.</text>
</comment>